<dbReference type="GO" id="GO:0006508">
    <property type="term" value="P:proteolysis"/>
    <property type="evidence" value="ECO:0007669"/>
    <property type="project" value="InterPro"/>
</dbReference>
<reference evidence="2 3" key="1">
    <citation type="journal article" date="2020" name="Nature">
        <title>Isolation of an archaeon at the prokaryote-eukaryote interface.</title>
        <authorList>
            <person name="Imachi H."/>
            <person name="Nobu M.K."/>
            <person name="Nakahara N."/>
            <person name="Morono Y."/>
            <person name="Ogawara M."/>
            <person name="Takaki Y."/>
            <person name="Takano Y."/>
            <person name="Uematsu K."/>
            <person name="Ikuta T."/>
            <person name="Ito M."/>
            <person name="Matsui Y."/>
            <person name="Miyazaki M."/>
            <person name="Murata K."/>
            <person name="Saito Y."/>
            <person name="Sakai S."/>
            <person name="Song C."/>
            <person name="Tasumi E."/>
            <person name="Yamanaka Y."/>
            <person name="Yamaguchi T."/>
            <person name="Kamagata Y."/>
            <person name="Tamaki H."/>
            <person name="Takai K."/>
        </authorList>
    </citation>
    <scope>NUCLEOTIDE SEQUENCE [LARGE SCALE GENOMIC DNA]</scope>
    <source>
        <strain evidence="2 3">MK-D1</strain>
    </source>
</reference>
<organism evidence="2 3">
    <name type="scientific">Promethearchaeum syntrophicum</name>
    <dbReference type="NCBI Taxonomy" id="2594042"/>
    <lineage>
        <taxon>Archaea</taxon>
        <taxon>Promethearchaeati</taxon>
        <taxon>Promethearchaeota</taxon>
        <taxon>Promethearchaeia</taxon>
        <taxon>Promethearchaeales</taxon>
        <taxon>Promethearchaeaceae</taxon>
        <taxon>Promethearchaeum</taxon>
    </lineage>
</organism>
<dbReference type="Pfam" id="PF01364">
    <property type="entry name" value="Peptidase_C25"/>
    <property type="match status" value="1"/>
</dbReference>
<dbReference type="Gene3D" id="3.40.50.1460">
    <property type="match status" value="1"/>
</dbReference>
<dbReference type="SUPFAM" id="SSF52129">
    <property type="entry name" value="Caspase-like"/>
    <property type="match status" value="1"/>
</dbReference>
<keyword evidence="1" id="KW-0732">Signal</keyword>
<dbReference type="InterPro" id="IPR029031">
    <property type="entry name" value="Gingipain_N_sf"/>
</dbReference>
<reference evidence="2 3" key="2">
    <citation type="journal article" date="2024" name="Int. J. Syst. Evol. Microbiol.">
        <title>Promethearchaeum syntrophicum gen. nov., sp. nov., an anaerobic, obligately syntrophic archaeon, the first isolate of the lineage 'Asgard' archaea, and proposal of the new archaeal phylum Promethearchaeota phyl. nov. and kingdom Promethearchaeati regn. nov.</title>
        <authorList>
            <person name="Imachi H."/>
            <person name="Nobu M.K."/>
            <person name="Kato S."/>
            <person name="Takaki Y."/>
            <person name="Miyazaki M."/>
            <person name="Miyata M."/>
            <person name="Ogawara M."/>
            <person name="Saito Y."/>
            <person name="Sakai S."/>
            <person name="Tahara Y.O."/>
            <person name="Takano Y."/>
            <person name="Tasumi E."/>
            <person name="Uematsu K."/>
            <person name="Yoshimura T."/>
            <person name="Itoh T."/>
            <person name="Ohkuma M."/>
            <person name="Takai K."/>
        </authorList>
    </citation>
    <scope>NUCLEOTIDE SEQUENCE [LARGE SCALE GENOMIC DNA]</scope>
    <source>
        <strain evidence="2 3">MK-D1</strain>
    </source>
</reference>
<dbReference type="InterPro" id="IPR001769">
    <property type="entry name" value="Gingipain"/>
</dbReference>
<dbReference type="KEGG" id="psyt:DSAG12_03910"/>
<sequence>MDFSTKGFVKMSRRRSYRIIIFSLILVFITSPLINLGPSPFTLISSVKALDSTQIDKIISELPRDEIIRNESEWLPNQYEMLLISPDNSNFVEAAQVFADWKKLIGIPTLVVANWSDYAGIDGPEQIRNAIKYYYNLYPIKWILLLGDTELIPIRYVYNPDSLLIPENEPVGDPYEKPSDYYYAELTSNWDIDGDGKWGEHSAFNSSSSISELDYNPEVYVGRFPVDNISELHDIFNKTMNYEAGINAGDWMNKYLALSGISDYPTTSDMDGEDEGVLNQYILDNFVDDSMEWTHMLDYTYAYTPVDSENVLNLTKTTALEAINNGTSIIVYAGHGGPTSFAASGVLSTSDVPQLSNQNMPSFIFADACSTNSYDYSVQDSLGETLINQPNTGAVGYIGSMRLSWYLSNDTYLEQFNRGLTKLFFNEMFINNNFQQGKALYESKKAYANTSWFNRDLSVYDYFEMDRKSILSYMLLGDPSVYIYTETAQIFSPLFPEGIVAYEGGKYVIQIKSEFGISVPNAKLTLWSEDGHYRVFNADEQGNMVFTLPLGSRSYNYSLSAHNMIYYSGIVNTEIDNKAPMIEDTQIAPNKPKANDFINFNTTLNDYGLGICYGFLIFSKDDFNNYTYYPLIPKFKDCEYEVELKLEDGDYQYGIVSFDYMDNYNSTLYTGASFITISPAPQEILTIGISIILFLSVIAVTGIIAYFMKKKKIFVSSINIIE</sequence>
<dbReference type="GO" id="GO:0008234">
    <property type="term" value="F:cysteine-type peptidase activity"/>
    <property type="evidence" value="ECO:0007669"/>
    <property type="project" value="InterPro"/>
</dbReference>
<dbReference type="AlphaFoldDB" id="A0A5B9DG42"/>
<gene>
    <name evidence="2" type="ORF">DSAG12_03910</name>
</gene>
<accession>A0A5B9DG42</accession>
<dbReference type="InterPro" id="IPR029030">
    <property type="entry name" value="Caspase-like_dom_sf"/>
</dbReference>
<keyword evidence="3" id="KW-1185">Reference proteome</keyword>
<evidence type="ECO:0000313" key="3">
    <source>
        <dbReference type="Proteomes" id="UP000321408"/>
    </source>
</evidence>
<dbReference type="Proteomes" id="UP000321408">
    <property type="component" value="Chromosome"/>
</dbReference>
<dbReference type="Gene3D" id="3.40.50.10390">
    <property type="entry name" value="Gingipain r, domain 1"/>
    <property type="match status" value="1"/>
</dbReference>
<protein>
    <submittedName>
        <fullName evidence="2">C25 family cysteine peptidase</fullName>
    </submittedName>
</protein>
<evidence type="ECO:0000256" key="1">
    <source>
        <dbReference type="ARBA" id="ARBA00022729"/>
    </source>
</evidence>
<dbReference type="EMBL" id="CP042905">
    <property type="protein sequence ID" value="QEE18072.2"/>
    <property type="molecule type" value="Genomic_DNA"/>
</dbReference>
<proteinExistence type="predicted"/>
<name>A0A5B9DG42_9ARCH</name>
<evidence type="ECO:0000313" key="2">
    <source>
        <dbReference type="EMBL" id="QEE18072.2"/>
    </source>
</evidence>